<keyword evidence="4" id="KW-1185">Reference proteome</keyword>
<dbReference type="AlphaFoldDB" id="A0A1K1RY82"/>
<dbReference type="EMBL" id="FPIZ01000015">
    <property type="protein sequence ID" value="SFW76922.1"/>
    <property type="molecule type" value="Genomic_DNA"/>
</dbReference>
<reference evidence="1 3" key="1">
    <citation type="submission" date="2016-11" db="EMBL/GenBank/DDBJ databases">
        <authorList>
            <person name="Jaros S."/>
            <person name="Januszkiewicz K."/>
            <person name="Wedrychowicz H."/>
        </authorList>
    </citation>
    <scope>NUCLEOTIDE SEQUENCE [LARGE SCALE GENOMIC DNA]</scope>
    <source>
        <strain evidence="1 3">DSM 784</strain>
    </source>
</reference>
<dbReference type="Proteomes" id="UP000183788">
    <property type="component" value="Unassembled WGS sequence"/>
</dbReference>
<dbReference type="EMBL" id="CP140154">
    <property type="protein sequence ID" value="WQG90293.1"/>
    <property type="molecule type" value="Genomic_DNA"/>
</dbReference>
<reference evidence="2 4" key="2">
    <citation type="submission" date="2023-11" db="EMBL/GenBank/DDBJ databases">
        <title>MicrobeMod: A computational toolkit for identifying prokaryotic methylation and restriction-modification with nanopore sequencing.</title>
        <authorList>
            <person name="Crits-Christoph A."/>
            <person name="Kang S.C."/>
            <person name="Lee H."/>
            <person name="Ostrov N."/>
        </authorList>
    </citation>
    <scope>NUCLEOTIDE SEQUENCE [LARGE SCALE GENOMIC DNA]</scope>
    <source>
        <strain evidence="2 4">ATCC 23090</strain>
    </source>
</reference>
<sequence>MKDFTLDFDLKGSNYIVVVQPHETRGIEHYKAVLDEEHSIDYLLQVNGDLQPNPDYAADPQLVNAIATRILEVVHVEDRGNAATSYP</sequence>
<dbReference type="RefSeq" id="WP_072363418.1">
    <property type="nucleotide sequence ID" value="NZ_CBHWAX010000014.1"/>
</dbReference>
<dbReference type="STRING" id="1004.SAMN05661012_04437"/>
<protein>
    <submittedName>
        <fullName evidence="1">Uncharacterized protein</fullName>
    </submittedName>
</protein>
<dbReference type="OrthoDB" id="679060at2"/>
<organism evidence="1 3">
    <name type="scientific">Chitinophaga sancti</name>
    <dbReference type="NCBI Taxonomy" id="1004"/>
    <lineage>
        <taxon>Bacteria</taxon>
        <taxon>Pseudomonadati</taxon>
        <taxon>Bacteroidota</taxon>
        <taxon>Chitinophagia</taxon>
        <taxon>Chitinophagales</taxon>
        <taxon>Chitinophagaceae</taxon>
        <taxon>Chitinophaga</taxon>
    </lineage>
</organism>
<dbReference type="Proteomes" id="UP001326715">
    <property type="component" value="Chromosome"/>
</dbReference>
<gene>
    <name evidence="1" type="ORF">SAMN05661012_04437</name>
    <name evidence="2" type="ORF">SR876_02205</name>
</gene>
<evidence type="ECO:0000313" key="4">
    <source>
        <dbReference type="Proteomes" id="UP001326715"/>
    </source>
</evidence>
<accession>A0A1K1RY82</accession>
<evidence type="ECO:0000313" key="2">
    <source>
        <dbReference type="EMBL" id="WQG90293.1"/>
    </source>
</evidence>
<name>A0A1K1RY82_9BACT</name>
<evidence type="ECO:0000313" key="1">
    <source>
        <dbReference type="EMBL" id="SFW76922.1"/>
    </source>
</evidence>
<evidence type="ECO:0000313" key="3">
    <source>
        <dbReference type="Proteomes" id="UP000183788"/>
    </source>
</evidence>
<proteinExistence type="predicted"/>